<feature type="binding site" evidence="3">
    <location>
        <position position="183"/>
    </location>
    <ligand>
        <name>Mn(2+)</name>
        <dbReference type="ChEBI" id="CHEBI:29035"/>
        <label>1</label>
    </ligand>
</feature>
<feature type="signal peptide" evidence="4">
    <location>
        <begin position="1"/>
        <end position="21"/>
    </location>
</feature>
<feature type="active site" description="Proton donor" evidence="2">
    <location>
        <position position="428"/>
    </location>
</feature>
<dbReference type="AlphaFoldDB" id="A0AAW0DLM5"/>
<dbReference type="NCBIfam" id="TIGR03404">
    <property type="entry name" value="bicupin_oxalic"/>
    <property type="match status" value="1"/>
</dbReference>
<feature type="binding site" evidence="3">
    <location>
        <position position="179"/>
    </location>
    <ligand>
        <name>Mn(2+)</name>
        <dbReference type="ChEBI" id="CHEBI:29035"/>
        <label>1</label>
    </ligand>
</feature>
<dbReference type="Gene3D" id="2.60.120.10">
    <property type="entry name" value="Jelly Rolls"/>
    <property type="match status" value="2"/>
</dbReference>
<dbReference type="EMBL" id="JAYKXP010000013">
    <property type="protein sequence ID" value="KAK7051415.1"/>
    <property type="molecule type" value="Genomic_DNA"/>
</dbReference>
<feature type="binding site" evidence="3">
    <location>
        <position position="414"/>
    </location>
    <ligand>
        <name>Mn(2+)</name>
        <dbReference type="ChEBI" id="CHEBI:29035"/>
        <label>2</label>
    </ligand>
</feature>
<evidence type="ECO:0000313" key="7">
    <source>
        <dbReference type="Proteomes" id="UP001383192"/>
    </source>
</evidence>
<gene>
    <name evidence="6" type="ORF">VNI00_004915</name>
</gene>
<dbReference type="SUPFAM" id="SSF51182">
    <property type="entry name" value="RmlC-like cupins"/>
    <property type="match status" value="1"/>
</dbReference>
<dbReference type="InterPro" id="IPR051610">
    <property type="entry name" value="GPI/OXD"/>
</dbReference>
<dbReference type="CDD" id="cd20305">
    <property type="entry name" value="cupin_OxDC_C"/>
    <property type="match status" value="1"/>
</dbReference>
<feature type="domain" description="Cupin type-1" evidence="5">
    <location>
        <begin position="316"/>
        <end position="481"/>
    </location>
</feature>
<comment type="cofactor">
    <cofactor evidence="3">
        <name>Mn(2+)</name>
        <dbReference type="ChEBI" id="CHEBI:29035"/>
    </cofactor>
    <text evidence="3">Binds 2 manganese ions per subunit.</text>
</comment>
<reference evidence="6 7" key="1">
    <citation type="submission" date="2024-01" db="EMBL/GenBank/DDBJ databases">
        <title>A draft genome for a cacao thread blight-causing isolate of Paramarasmius palmivorus.</title>
        <authorList>
            <person name="Baruah I.K."/>
            <person name="Bukari Y."/>
            <person name="Amoako-Attah I."/>
            <person name="Meinhardt L.W."/>
            <person name="Bailey B.A."/>
            <person name="Cohen S.P."/>
        </authorList>
    </citation>
    <scope>NUCLEOTIDE SEQUENCE [LARGE SCALE GENOMIC DNA]</scope>
    <source>
        <strain evidence="6 7">GH-12</strain>
    </source>
</reference>
<evidence type="ECO:0000256" key="3">
    <source>
        <dbReference type="PIRSR" id="PIRSR617774-2"/>
    </source>
</evidence>
<protein>
    <recommendedName>
        <fullName evidence="5">Cupin type-1 domain-containing protein</fullName>
    </recommendedName>
</protein>
<dbReference type="GO" id="GO:0046872">
    <property type="term" value="F:metal ion binding"/>
    <property type="evidence" value="ECO:0007669"/>
    <property type="project" value="UniProtKB-KW"/>
</dbReference>
<dbReference type="InterPro" id="IPR006045">
    <property type="entry name" value="Cupin_1"/>
</dbReference>
<feature type="binding site" evidence="3">
    <location>
        <position position="368"/>
    </location>
    <ligand>
        <name>Mn(2+)</name>
        <dbReference type="ChEBI" id="CHEBI:29035"/>
        <label>2</label>
    </ligand>
</feature>
<dbReference type="Proteomes" id="UP001383192">
    <property type="component" value="Unassembled WGS sequence"/>
</dbReference>
<evidence type="ECO:0000259" key="5">
    <source>
        <dbReference type="SMART" id="SM00835"/>
    </source>
</evidence>
<evidence type="ECO:0000256" key="4">
    <source>
        <dbReference type="SAM" id="SignalP"/>
    </source>
</evidence>
<name>A0AAW0DLM5_9AGAR</name>
<proteinExistence type="predicted"/>
<keyword evidence="7" id="KW-1185">Reference proteome</keyword>
<accession>A0AAW0DLM5</accession>
<dbReference type="InterPro" id="IPR011051">
    <property type="entry name" value="RmlC_Cupin_sf"/>
</dbReference>
<evidence type="ECO:0000256" key="1">
    <source>
        <dbReference type="ARBA" id="ARBA00022723"/>
    </source>
</evidence>
<dbReference type="GO" id="GO:0033609">
    <property type="term" value="P:oxalate metabolic process"/>
    <property type="evidence" value="ECO:0007669"/>
    <property type="project" value="InterPro"/>
</dbReference>
<dbReference type="PANTHER" id="PTHR35848:SF9">
    <property type="entry name" value="SLL1358 PROTEIN"/>
    <property type="match status" value="1"/>
</dbReference>
<keyword evidence="1 3" id="KW-0479">Metal-binding</keyword>
<dbReference type="InterPro" id="IPR014710">
    <property type="entry name" value="RmlC-like_jellyroll"/>
</dbReference>
<feature type="binding site" evidence="3">
    <location>
        <position position="177"/>
    </location>
    <ligand>
        <name>Mn(2+)</name>
        <dbReference type="ChEBI" id="CHEBI:29035"/>
        <label>1</label>
    </ligand>
</feature>
<evidence type="ECO:0000256" key="2">
    <source>
        <dbReference type="PIRSR" id="PIRSR617774-1"/>
    </source>
</evidence>
<keyword evidence="4" id="KW-0732">Signal</keyword>
<dbReference type="InterPro" id="IPR017774">
    <property type="entry name" value="Bicupin_oxalate_deCO2ase/Oxase"/>
</dbReference>
<feature type="domain" description="Cupin type-1" evidence="5">
    <location>
        <begin position="134"/>
        <end position="277"/>
    </location>
</feature>
<comment type="caution">
    <text evidence="6">The sequence shown here is derived from an EMBL/GenBank/DDBJ whole genome shotgun (WGS) entry which is preliminary data.</text>
</comment>
<sequence length="501" mass="53821">MAPIRSSTLIALLGFCRLACAAPTLASLSSVASLSSAVSSGVAASSSIVSTSSLELSASFSAAEPSATVSFASTNPNFPMWGPDSPPSVPEPERGSLGASIMGPSNPPLELQNPAMLAPPTTDNGEVGNPKWSFSLSPNRIQTGGWARQQNVKVMPIAENLAAVDMRLEAGAIRELHWHDTSEWAYVLKGTAQVTSIDTEGRNFRGNVGPGDLWFFPAGLPHSLQATNEDPDGCEFLLIFPDGNFSEDDTFLLTDWLAHVPAEVIQKNFQLNSSKPFSHIPAKPLYIFPWTQASAAPNTAEPVSDPNGQVPQSFTYAFSNVTATPLAGGSVKVVDSRTFPVSTTISAAEVTVEPNALRELHWHPTMDEWGFILEGQARITVFASQSNAKTFNYQAGDIAYIPASFDDTYTNPGHYVENTGNTTLKFLEIFNTSEILSRSNFVSLINAFPDIYQDVSLTQWLAVTPPELLKAHLDLDDETIAHLNKTKATVVAPLIVDGHAM</sequence>
<feature type="binding site" evidence="3">
    <location>
        <position position="222"/>
    </location>
    <ligand>
        <name>Mn(2+)</name>
        <dbReference type="ChEBI" id="CHEBI:29035"/>
        <label>1</label>
    </ligand>
</feature>
<feature type="binding site" evidence="3">
    <location>
        <position position="363"/>
    </location>
    <ligand>
        <name>Mn(2+)</name>
        <dbReference type="ChEBI" id="CHEBI:29035"/>
        <label>2</label>
    </ligand>
</feature>
<feature type="chain" id="PRO_5043799368" description="Cupin type-1 domain-containing protein" evidence="4">
    <location>
        <begin position="22"/>
        <end position="501"/>
    </location>
</feature>
<dbReference type="CDD" id="cd20304">
    <property type="entry name" value="cupin_OxDC_N"/>
    <property type="match status" value="1"/>
</dbReference>
<feature type="binding site" evidence="3">
    <location>
        <position position="361"/>
    </location>
    <ligand>
        <name>Mn(2+)</name>
        <dbReference type="ChEBI" id="CHEBI:29035"/>
        <label>2</label>
    </ligand>
</feature>
<dbReference type="PANTHER" id="PTHR35848">
    <property type="entry name" value="OXALATE-BINDING PROTEIN"/>
    <property type="match status" value="1"/>
</dbReference>
<dbReference type="SMART" id="SM00835">
    <property type="entry name" value="Cupin_1"/>
    <property type="match status" value="2"/>
</dbReference>
<keyword evidence="3" id="KW-0464">Manganese</keyword>
<dbReference type="Pfam" id="PF00190">
    <property type="entry name" value="Cupin_1"/>
    <property type="match status" value="2"/>
</dbReference>
<evidence type="ECO:0000313" key="6">
    <source>
        <dbReference type="EMBL" id="KAK7051415.1"/>
    </source>
</evidence>
<organism evidence="6 7">
    <name type="scientific">Paramarasmius palmivorus</name>
    <dbReference type="NCBI Taxonomy" id="297713"/>
    <lineage>
        <taxon>Eukaryota</taxon>
        <taxon>Fungi</taxon>
        <taxon>Dikarya</taxon>
        <taxon>Basidiomycota</taxon>
        <taxon>Agaricomycotina</taxon>
        <taxon>Agaricomycetes</taxon>
        <taxon>Agaricomycetidae</taxon>
        <taxon>Agaricales</taxon>
        <taxon>Marasmiineae</taxon>
        <taxon>Marasmiaceae</taxon>
        <taxon>Paramarasmius</taxon>
    </lineage>
</organism>